<feature type="domain" description="Adenylosuccinate lyase C-terminal" evidence="13">
    <location>
        <begin position="349"/>
        <end position="429"/>
    </location>
</feature>
<dbReference type="GO" id="GO:0070626">
    <property type="term" value="F:(S)-2-(5-amino-1-(5-phospho-D-ribosyl)imidazole-4-carboxamido) succinate lyase (fumarate-forming) activity"/>
    <property type="evidence" value="ECO:0007669"/>
    <property type="project" value="TreeGrafter"/>
</dbReference>
<dbReference type="GO" id="GO:0044208">
    <property type="term" value="P:'de novo' AMP biosynthetic process"/>
    <property type="evidence" value="ECO:0007669"/>
    <property type="project" value="UniProtKB-UniPathway"/>
</dbReference>
<comment type="pathway">
    <text evidence="1 12">Purine metabolism; IMP biosynthesis via de novo pathway; 5-amino-1-(5-phospho-D-ribosyl)imidazole-4-carboxamide from 5-amino-1-(5-phospho-D-ribosyl)imidazole-4-carboxylate: step 2/2.</text>
</comment>
<dbReference type="UniPathway" id="UPA00075">
    <property type="reaction ID" value="UER00336"/>
</dbReference>
<dbReference type="OrthoDB" id="9768878at2"/>
<dbReference type="InterPro" id="IPR008948">
    <property type="entry name" value="L-Aspartase-like"/>
</dbReference>
<evidence type="ECO:0000256" key="9">
    <source>
        <dbReference type="ARBA" id="ARBA00030717"/>
    </source>
</evidence>
<protein>
    <recommendedName>
        <fullName evidence="5 11">Adenylosuccinate lyase</fullName>
        <shortName evidence="12">ASL</shortName>
        <ecNumber evidence="4 11">4.3.2.2</ecNumber>
    </recommendedName>
    <alternativeName>
        <fullName evidence="9 12">Adenylosuccinase</fullName>
    </alternativeName>
</protein>
<dbReference type="Gene3D" id="1.20.200.10">
    <property type="entry name" value="Fumarase/aspartase (Central domain)"/>
    <property type="match status" value="1"/>
</dbReference>
<evidence type="ECO:0000256" key="11">
    <source>
        <dbReference type="NCBIfam" id="TIGR00928"/>
    </source>
</evidence>
<evidence type="ECO:0000259" key="13">
    <source>
        <dbReference type="SMART" id="SM00998"/>
    </source>
</evidence>
<dbReference type="NCBIfam" id="TIGR00928">
    <property type="entry name" value="purB"/>
    <property type="match status" value="1"/>
</dbReference>
<dbReference type="InterPro" id="IPR019468">
    <property type="entry name" value="AdenyloSucc_lyase_C"/>
</dbReference>
<organism evidence="14 15">
    <name type="scientific">Planococcus versutus</name>
    <dbReference type="NCBI Taxonomy" id="1302659"/>
    <lineage>
        <taxon>Bacteria</taxon>
        <taxon>Bacillati</taxon>
        <taxon>Bacillota</taxon>
        <taxon>Bacilli</taxon>
        <taxon>Bacillales</taxon>
        <taxon>Caryophanaceae</taxon>
        <taxon>Planococcus</taxon>
    </lineage>
</organism>
<evidence type="ECO:0000256" key="7">
    <source>
        <dbReference type="ARBA" id="ARBA00023239"/>
    </source>
</evidence>
<proteinExistence type="inferred from homology"/>
<evidence type="ECO:0000313" key="14">
    <source>
        <dbReference type="EMBL" id="ANU26090.1"/>
    </source>
</evidence>
<accession>A0A1B1RYT5</accession>
<evidence type="ECO:0000256" key="3">
    <source>
        <dbReference type="ARBA" id="ARBA00008273"/>
    </source>
</evidence>
<dbReference type="CDD" id="cd01360">
    <property type="entry name" value="Adenylsuccinate_lyase_1"/>
    <property type="match status" value="1"/>
</dbReference>
<dbReference type="PROSITE" id="PS00163">
    <property type="entry name" value="FUMARATE_LYASES"/>
    <property type="match status" value="1"/>
</dbReference>
<evidence type="ECO:0000256" key="10">
    <source>
        <dbReference type="ARBA" id="ARBA00049115"/>
    </source>
</evidence>
<evidence type="ECO:0000256" key="6">
    <source>
        <dbReference type="ARBA" id="ARBA00022755"/>
    </source>
</evidence>
<dbReference type="Pfam" id="PF00206">
    <property type="entry name" value="Lyase_1"/>
    <property type="match status" value="1"/>
</dbReference>
<dbReference type="InterPro" id="IPR000362">
    <property type="entry name" value="Fumarate_lyase_fam"/>
</dbReference>
<dbReference type="SUPFAM" id="SSF48557">
    <property type="entry name" value="L-aspartase-like"/>
    <property type="match status" value="1"/>
</dbReference>
<dbReference type="GO" id="GO:0004018">
    <property type="term" value="F:N6-(1,2-dicarboxyethyl)AMP AMP-lyase (fumarate-forming) activity"/>
    <property type="evidence" value="ECO:0007669"/>
    <property type="project" value="UniProtKB-UniRule"/>
</dbReference>
<evidence type="ECO:0000256" key="12">
    <source>
        <dbReference type="RuleBase" id="RU361172"/>
    </source>
</evidence>
<dbReference type="PRINTS" id="PR00145">
    <property type="entry name" value="ARGSUCLYASE"/>
</dbReference>
<dbReference type="Pfam" id="PF10397">
    <property type="entry name" value="ADSL_C"/>
    <property type="match status" value="1"/>
</dbReference>
<dbReference type="STRING" id="1302659.I858_003450"/>
<reference evidence="14" key="1">
    <citation type="submission" date="2016-10" db="EMBL/GenBank/DDBJ databases">
        <authorList>
            <person name="See-Too W.S."/>
        </authorList>
    </citation>
    <scope>NUCLEOTIDE SEQUENCE</scope>
    <source>
        <strain evidence="14">L10.15</strain>
    </source>
</reference>
<evidence type="ECO:0000256" key="5">
    <source>
        <dbReference type="ARBA" id="ARBA00017058"/>
    </source>
</evidence>
<dbReference type="FunFam" id="1.20.200.10:FF:000008">
    <property type="entry name" value="Adenylosuccinate lyase"/>
    <property type="match status" value="1"/>
</dbReference>
<dbReference type="UniPathway" id="UPA00074">
    <property type="reaction ID" value="UER00132"/>
</dbReference>
<dbReference type="EMBL" id="CP016540">
    <property type="protein sequence ID" value="ANU26090.1"/>
    <property type="molecule type" value="Genomic_DNA"/>
</dbReference>
<evidence type="ECO:0000256" key="4">
    <source>
        <dbReference type="ARBA" id="ARBA00012339"/>
    </source>
</evidence>
<dbReference type="PANTHER" id="PTHR43172:SF1">
    <property type="entry name" value="ADENYLOSUCCINATE LYASE"/>
    <property type="match status" value="1"/>
</dbReference>
<dbReference type="FunFam" id="1.10.40.30:FF:000007">
    <property type="entry name" value="Adenylosuccinate lyase"/>
    <property type="match status" value="1"/>
</dbReference>
<evidence type="ECO:0000256" key="1">
    <source>
        <dbReference type="ARBA" id="ARBA00004706"/>
    </source>
</evidence>
<dbReference type="RefSeq" id="WP_049695144.1">
    <property type="nucleotide sequence ID" value="NZ_CP016540.2"/>
</dbReference>
<dbReference type="PRINTS" id="PR00149">
    <property type="entry name" value="FUMRATELYASE"/>
</dbReference>
<keyword evidence="7 12" id="KW-0456">Lyase</keyword>
<gene>
    <name evidence="14" type="ORF">I858_003450</name>
</gene>
<dbReference type="Gene3D" id="1.10.275.10">
    <property type="entry name" value="Fumarase/aspartase (N-terminal domain)"/>
    <property type="match status" value="1"/>
</dbReference>
<name>A0A1B1RYT5_9BACL</name>
<evidence type="ECO:0000256" key="8">
    <source>
        <dbReference type="ARBA" id="ARBA00024477"/>
    </source>
</evidence>
<dbReference type="PANTHER" id="PTHR43172">
    <property type="entry name" value="ADENYLOSUCCINATE LYASE"/>
    <property type="match status" value="1"/>
</dbReference>
<evidence type="ECO:0000256" key="2">
    <source>
        <dbReference type="ARBA" id="ARBA00004734"/>
    </source>
</evidence>
<dbReference type="Proteomes" id="UP000053354">
    <property type="component" value="Chromosome"/>
</dbReference>
<dbReference type="Gene3D" id="1.10.40.30">
    <property type="entry name" value="Fumarase/aspartase (C-terminal domain)"/>
    <property type="match status" value="1"/>
</dbReference>
<dbReference type="EC" id="4.3.2.2" evidence="4 11"/>
<keyword evidence="6 12" id="KW-0658">Purine biosynthesis</keyword>
<dbReference type="InterPro" id="IPR004769">
    <property type="entry name" value="Pur_lyase"/>
</dbReference>
<comment type="catalytic activity">
    <reaction evidence="10">
        <text>N(6)-(1,2-dicarboxyethyl)-AMP = fumarate + AMP</text>
        <dbReference type="Rhea" id="RHEA:16853"/>
        <dbReference type="ChEBI" id="CHEBI:29806"/>
        <dbReference type="ChEBI" id="CHEBI:57567"/>
        <dbReference type="ChEBI" id="CHEBI:456215"/>
        <dbReference type="EC" id="4.3.2.2"/>
    </reaction>
    <physiologicalReaction direction="left-to-right" evidence="10">
        <dbReference type="Rhea" id="RHEA:16854"/>
    </physiologicalReaction>
</comment>
<keyword evidence="15" id="KW-1185">Reference proteome</keyword>
<dbReference type="InterPro" id="IPR022761">
    <property type="entry name" value="Fumarate_lyase_N"/>
</dbReference>
<dbReference type="InterPro" id="IPR024083">
    <property type="entry name" value="Fumarase/histidase_N"/>
</dbReference>
<dbReference type="InterPro" id="IPR020557">
    <property type="entry name" value="Fumarate_lyase_CS"/>
</dbReference>
<dbReference type="GO" id="GO:0005829">
    <property type="term" value="C:cytosol"/>
    <property type="evidence" value="ECO:0007669"/>
    <property type="project" value="TreeGrafter"/>
</dbReference>
<comment type="catalytic activity">
    <reaction evidence="8">
        <text>(2S)-2-[5-amino-1-(5-phospho-beta-D-ribosyl)imidazole-4-carboxamido]succinate = 5-amino-1-(5-phospho-beta-D-ribosyl)imidazole-4-carboxamide + fumarate</text>
        <dbReference type="Rhea" id="RHEA:23920"/>
        <dbReference type="ChEBI" id="CHEBI:29806"/>
        <dbReference type="ChEBI" id="CHEBI:58443"/>
        <dbReference type="ChEBI" id="CHEBI:58475"/>
        <dbReference type="EC" id="4.3.2.2"/>
    </reaction>
    <physiologicalReaction direction="left-to-right" evidence="8">
        <dbReference type="Rhea" id="RHEA:23921"/>
    </physiologicalReaction>
</comment>
<sequence>MIARYTRPEMGAIWTEENKYNAWLEVEILACEAWAEIGDIPKEDVAEIRKNASFSVDRILEIEEETRHDVVAFTRAVSETLGEERKWVHYGLTSTDVVDTALSYLLKQANVIIRKDLTNFIDILANKAKEHKMTVMMGRTHGVHAEPTTFGLKLALWHEEMKRNLERFEAAAASIETGKMSGAVGTYANIDPFVESYVCKELGLAASPISTQTLQRDRHAQYLSVLALIGSSVEKFATEIRGLQKSETREVEEFFAKGQKGSSAMPHKRNPIGSENMTGLARLIRGYMLTAYENVSLWHERDISHSSAERVILPDATIALNYMLNRFGNIVKNLTVFPENMKRNMDSTLGLIYSQRVLLALIDKGMAREAAYDTVQPCAMEAWENQTHFRKIVEANDTITAKLSKEELDDCFDYNHHLQQVDMIFNRLGLN</sequence>
<dbReference type="KEGG" id="pll:I858_003450"/>
<evidence type="ECO:0000313" key="15">
    <source>
        <dbReference type="Proteomes" id="UP000053354"/>
    </source>
</evidence>
<comment type="pathway">
    <text evidence="2 12">Purine metabolism; AMP biosynthesis via de novo pathway; AMP from IMP: step 2/2.</text>
</comment>
<dbReference type="GO" id="GO:0006189">
    <property type="term" value="P:'de novo' IMP biosynthetic process"/>
    <property type="evidence" value="ECO:0007669"/>
    <property type="project" value="UniProtKB-UniPathway"/>
</dbReference>
<dbReference type="SMART" id="SM00998">
    <property type="entry name" value="ADSL_C"/>
    <property type="match status" value="1"/>
</dbReference>
<dbReference type="FunFam" id="1.10.275.10:FF:000006">
    <property type="entry name" value="Adenylosuccinate lyase"/>
    <property type="match status" value="1"/>
</dbReference>
<dbReference type="AlphaFoldDB" id="A0A1B1RYT5"/>
<comment type="similarity">
    <text evidence="3 12">Belongs to the lyase 1 family. Adenylosuccinate lyase subfamily.</text>
</comment>